<gene>
    <name evidence="3" type="primary">LOC101894624</name>
</gene>
<proteinExistence type="predicted"/>
<evidence type="ECO:0000313" key="3">
    <source>
        <dbReference type="RefSeq" id="XP_058974950.1"/>
    </source>
</evidence>
<reference evidence="3" key="1">
    <citation type="submission" date="2025-08" db="UniProtKB">
        <authorList>
            <consortium name="RefSeq"/>
        </authorList>
    </citation>
    <scope>IDENTIFICATION</scope>
    <source>
        <strain evidence="3">Aabys</strain>
        <tissue evidence="3">Whole body</tissue>
    </source>
</reference>
<dbReference type="Proteomes" id="UP001652621">
    <property type="component" value="Unplaced"/>
</dbReference>
<sequence>MLLIKKVTLIIAICLLSCCSFCKSDAAYPDDTYINALQNSHISDTDSGSDFGGYNYSPPNDIQYLPPSTPAPVYGPPAPIYGPPAPVYGPPQTNFYKPLQFPHHPRDQFTLLEKLKTKVNLFTIGKIILKLLIFKKIIKFIGVICLLLFLPKLKGLIKDDMAMDEDSTESKQVETDNNALEKRIDDIYEFALNAINNFPDNIKFDI</sequence>
<evidence type="ECO:0000313" key="2">
    <source>
        <dbReference type="Proteomes" id="UP001652621"/>
    </source>
</evidence>
<keyword evidence="2" id="KW-1185">Reference proteome</keyword>
<dbReference type="GeneID" id="101894624"/>
<dbReference type="RefSeq" id="XP_058974950.1">
    <property type="nucleotide sequence ID" value="XM_059118967.1"/>
</dbReference>
<feature type="signal peptide" evidence="1">
    <location>
        <begin position="1"/>
        <end position="26"/>
    </location>
</feature>
<feature type="chain" id="PRO_5046333451" evidence="1">
    <location>
        <begin position="27"/>
        <end position="206"/>
    </location>
</feature>
<name>A0ABM3UN46_MUSDO</name>
<protein>
    <submittedName>
        <fullName evidence="3">Uncharacterized protein LOC101894624 isoform X1</fullName>
    </submittedName>
</protein>
<organism evidence="2 3">
    <name type="scientific">Musca domestica</name>
    <name type="common">House fly</name>
    <dbReference type="NCBI Taxonomy" id="7370"/>
    <lineage>
        <taxon>Eukaryota</taxon>
        <taxon>Metazoa</taxon>
        <taxon>Ecdysozoa</taxon>
        <taxon>Arthropoda</taxon>
        <taxon>Hexapoda</taxon>
        <taxon>Insecta</taxon>
        <taxon>Pterygota</taxon>
        <taxon>Neoptera</taxon>
        <taxon>Endopterygota</taxon>
        <taxon>Diptera</taxon>
        <taxon>Brachycera</taxon>
        <taxon>Muscomorpha</taxon>
        <taxon>Muscoidea</taxon>
        <taxon>Muscidae</taxon>
        <taxon>Musca</taxon>
    </lineage>
</organism>
<accession>A0ABM3UN46</accession>
<evidence type="ECO:0000256" key="1">
    <source>
        <dbReference type="SAM" id="SignalP"/>
    </source>
</evidence>
<keyword evidence="1" id="KW-0732">Signal</keyword>